<evidence type="ECO:0000256" key="5">
    <source>
        <dbReference type="ARBA" id="ARBA00022898"/>
    </source>
</evidence>
<keyword evidence="4 7" id="KW-0808">Transferase</keyword>
<dbReference type="InterPro" id="IPR004839">
    <property type="entry name" value="Aminotransferase_I/II_large"/>
</dbReference>
<dbReference type="InterPro" id="IPR015421">
    <property type="entry name" value="PyrdxlP-dep_Trfase_major"/>
</dbReference>
<organism evidence="9 10">
    <name type="scientific">Chlamydia pecorum (strain ATCC VR-628 / DSM 29919 / E58)</name>
    <name type="common">Chlamydophila pecorum</name>
    <dbReference type="NCBI Taxonomy" id="331635"/>
    <lineage>
        <taxon>Bacteria</taxon>
        <taxon>Pseudomonadati</taxon>
        <taxon>Chlamydiota</taxon>
        <taxon>Chlamydiia</taxon>
        <taxon>Chlamydiales</taxon>
        <taxon>Chlamydiaceae</taxon>
        <taxon>Chlamydia/Chlamydophila group</taxon>
        <taxon>Chlamydia</taxon>
    </lineage>
</organism>
<keyword evidence="10" id="KW-1185">Reference proteome</keyword>
<protein>
    <recommendedName>
        <fullName evidence="7">Aminotransferase</fullName>
        <ecNumber evidence="7">2.6.1.-</ecNumber>
    </recommendedName>
</protein>
<dbReference type="PROSITE" id="PS00105">
    <property type="entry name" value="AA_TRANSFER_CLASS_1"/>
    <property type="match status" value="1"/>
</dbReference>
<dbReference type="KEGG" id="cpm:G5S_0579"/>
<accession>A0AA34RD74</accession>
<evidence type="ECO:0000259" key="8">
    <source>
        <dbReference type="Pfam" id="PF00155"/>
    </source>
</evidence>
<dbReference type="CDD" id="cd00609">
    <property type="entry name" value="AAT_like"/>
    <property type="match status" value="1"/>
</dbReference>
<dbReference type="EMBL" id="CP002608">
    <property type="protein sequence ID" value="AEB41551.1"/>
    <property type="molecule type" value="Genomic_DNA"/>
</dbReference>
<evidence type="ECO:0000256" key="6">
    <source>
        <dbReference type="ARBA" id="ARBA00051934"/>
    </source>
</evidence>
<evidence type="ECO:0000313" key="10">
    <source>
        <dbReference type="Proteomes" id="UP000008305"/>
    </source>
</evidence>
<dbReference type="NCBIfam" id="TIGR03542">
    <property type="entry name" value="DAPAT_plant"/>
    <property type="match status" value="1"/>
</dbReference>
<dbReference type="InterPro" id="IPR019942">
    <property type="entry name" value="DapL/ALD1"/>
</dbReference>
<keyword evidence="5" id="KW-0663">Pyridoxal phosphate</keyword>
<evidence type="ECO:0000313" key="9">
    <source>
        <dbReference type="EMBL" id="AEB41551.1"/>
    </source>
</evidence>
<evidence type="ECO:0000256" key="1">
    <source>
        <dbReference type="ARBA" id="ARBA00001933"/>
    </source>
</evidence>
<feature type="domain" description="Aminotransferase class I/classII large" evidence="8">
    <location>
        <begin position="37"/>
        <end position="385"/>
    </location>
</feature>
<keyword evidence="3 7" id="KW-0032">Aminotransferase</keyword>
<sequence length="396" mass="44324">MERNPYFSRLQPQYVFSEIRKRLSSFRKEYPQVVLADLAIGDTTQPIDPQITSTIEHFVHTQSSSQNYQGYGPEAGILPLREKLATLFYEGNISIEEITISDGAKNDLFRLFSLFGPEKTLALQDPTYPAYIDIAYLTGVKEIIKLPGTKENHFIPELPKQHPIDIFCLCFPNNPTGSMLSHEELQKFVSYARKHNAIIIFDTSYRAFITDPTLPKSIFEIPEARYCAIEVGSFSKSLGFTGMRLGWTVIPKELCYTNGLSILQDWQRFLSAVFNGASRPIQEGGCLGIDLLASSQAVAHYQNQGRQLREALSQAGFSVYGGAHAPYVWVELPRGVPDKDAFDFFLHQYHIVATPGYAFGEHGKGFVRFSALAKAEDIARACKQLTSTPLSSTVVL</sequence>
<dbReference type="Pfam" id="PF00155">
    <property type="entry name" value="Aminotran_1_2"/>
    <property type="match status" value="1"/>
</dbReference>
<dbReference type="Proteomes" id="UP000008305">
    <property type="component" value="Chromosome"/>
</dbReference>
<dbReference type="PANTHER" id="PTHR43144">
    <property type="entry name" value="AMINOTRANSFERASE"/>
    <property type="match status" value="1"/>
</dbReference>
<dbReference type="RefSeq" id="WP_013712629.1">
    <property type="nucleotide sequence ID" value="NC_015408.1"/>
</dbReference>
<dbReference type="EC" id="2.6.1.-" evidence="7"/>
<gene>
    <name evidence="9" type="ordered locus">G5S_0579</name>
</gene>
<dbReference type="SUPFAM" id="SSF53383">
    <property type="entry name" value="PLP-dependent transferases"/>
    <property type="match status" value="1"/>
</dbReference>
<proteinExistence type="inferred from homology"/>
<evidence type="ECO:0000256" key="3">
    <source>
        <dbReference type="ARBA" id="ARBA00022576"/>
    </source>
</evidence>
<reference evidence="9 10" key="1">
    <citation type="journal article" date="2011" name="J. Bacteriol.">
        <title>Genome sequence of the obligate intracellular animal pathogen Chlamydia pecorum E58.</title>
        <authorList>
            <person name="Mojica S."/>
            <person name="Huot Creasy H."/>
            <person name="Daugherty S."/>
            <person name="Read T.D."/>
            <person name="Kim T."/>
            <person name="Kaltenboeck B."/>
            <person name="Bavoil P."/>
            <person name="Myers G.S."/>
        </authorList>
    </citation>
    <scope>NUCLEOTIDE SEQUENCE [LARGE SCALE GENOMIC DNA]</scope>
    <source>
        <strain evidence="9 10">E58</strain>
    </source>
</reference>
<dbReference type="GO" id="GO:0030170">
    <property type="term" value="F:pyridoxal phosphate binding"/>
    <property type="evidence" value="ECO:0007669"/>
    <property type="project" value="UniProtKB-UniRule"/>
</dbReference>
<evidence type="ECO:0000256" key="7">
    <source>
        <dbReference type="RuleBase" id="RU000481"/>
    </source>
</evidence>
<dbReference type="FunFam" id="3.40.640.10:FF:000099">
    <property type="entry name" value="LL-diaminopimelate aminotransferase, chloroplastic"/>
    <property type="match status" value="1"/>
</dbReference>
<evidence type="ECO:0000256" key="2">
    <source>
        <dbReference type="ARBA" id="ARBA00004982"/>
    </source>
</evidence>
<comment type="catalytic activity">
    <reaction evidence="6">
        <text>(2S,6S)-2,6-diaminopimelate + 2-oxoglutarate = (S)-2,3,4,5-tetrahydrodipicolinate + L-glutamate + H2O + H(+)</text>
        <dbReference type="Rhea" id="RHEA:23988"/>
        <dbReference type="ChEBI" id="CHEBI:15377"/>
        <dbReference type="ChEBI" id="CHEBI:15378"/>
        <dbReference type="ChEBI" id="CHEBI:16810"/>
        <dbReference type="ChEBI" id="CHEBI:16845"/>
        <dbReference type="ChEBI" id="CHEBI:29985"/>
        <dbReference type="ChEBI" id="CHEBI:57609"/>
        <dbReference type="EC" id="2.6.1.83"/>
    </reaction>
</comment>
<dbReference type="Gene3D" id="3.40.640.10">
    <property type="entry name" value="Type I PLP-dependent aspartate aminotransferase-like (Major domain)"/>
    <property type="match status" value="1"/>
</dbReference>
<dbReference type="InterPro" id="IPR015424">
    <property type="entry name" value="PyrdxlP-dep_Trfase"/>
</dbReference>
<comment type="pathway">
    <text evidence="2">Amino-acid biosynthesis; L-lysine biosynthesis via DAP pathway; LL-2,6-diaminopimelate from (S)-tetrahydrodipicolinate (aminotransferase route): step 1/1.</text>
</comment>
<dbReference type="GO" id="GO:0010285">
    <property type="term" value="F:L,L-diaminopimelate aminotransferase activity"/>
    <property type="evidence" value="ECO:0007669"/>
    <property type="project" value="UniProtKB-EC"/>
</dbReference>
<dbReference type="Gene3D" id="3.90.1150.10">
    <property type="entry name" value="Aspartate Aminotransferase, domain 1"/>
    <property type="match status" value="1"/>
</dbReference>
<name>A0AA34RD74_CHLPE</name>
<comment type="similarity">
    <text evidence="7">Belongs to the class-I pyridoxal-phosphate-dependent aminotransferase family.</text>
</comment>
<dbReference type="InterPro" id="IPR004838">
    <property type="entry name" value="NHTrfase_class1_PyrdxlP-BS"/>
</dbReference>
<comment type="cofactor">
    <cofactor evidence="1 7">
        <name>pyridoxal 5'-phosphate</name>
        <dbReference type="ChEBI" id="CHEBI:597326"/>
    </cofactor>
</comment>
<evidence type="ECO:0000256" key="4">
    <source>
        <dbReference type="ARBA" id="ARBA00022679"/>
    </source>
</evidence>
<dbReference type="InterPro" id="IPR015422">
    <property type="entry name" value="PyrdxlP-dep_Trfase_small"/>
</dbReference>
<dbReference type="AlphaFoldDB" id="A0AA34RD74"/>